<dbReference type="EMBL" id="NBIV01000064">
    <property type="protein sequence ID" value="PXF45305.1"/>
    <property type="molecule type" value="Genomic_DNA"/>
</dbReference>
<name>A0A2V3IT57_9FLOR</name>
<evidence type="ECO:0000313" key="2">
    <source>
        <dbReference type="Proteomes" id="UP000247409"/>
    </source>
</evidence>
<dbReference type="Proteomes" id="UP000247409">
    <property type="component" value="Unassembled WGS sequence"/>
</dbReference>
<organism evidence="1 2">
    <name type="scientific">Gracilariopsis chorda</name>
    <dbReference type="NCBI Taxonomy" id="448386"/>
    <lineage>
        <taxon>Eukaryota</taxon>
        <taxon>Rhodophyta</taxon>
        <taxon>Florideophyceae</taxon>
        <taxon>Rhodymeniophycidae</taxon>
        <taxon>Gracilariales</taxon>
        <taxon>Gracilariaceae</taxon>
        <taxon>Gracilariopsis</taxon>
    </lineage>
</organism>
<proteinExistence type="predicted"/>
<gene>
    <name evidence="1" type="ORF">BWQ96_04946</name>
</gene>
<evidence type="ECO:0000313" key="1">
    <source>
        <dbReference type="EMBL" id="PXF45305.1"/>
    </source>
</evidence>
<dbReference type="Gene3D" id="2.60.40.10">
    <property type="entry name" value="Immunoglobulins"/>
    <property type="match status" value="2"/>
</dbReference>
<dbReference type="AlphaFoldDB" id="A0A2V3IT57"/>
<keyword evidence="2" id="KW-1185">Reference proteome</keyword>
<comment type="caution">
    <text evidence="1">The sequence shown here is derived from an EMBL/GenBank/DDBJ whole genome shotgun (WGS) entry which is preliminary data.</text>
</comment>
<dbReference type="InterPro" id="IPR013783">
    <property type="entry name" value="Ig-like_fold"/>
</dbReference>
<dbReference type="OrthoDB" id="1881at2759"/>
<protein>
    <submittedName>
        <fullName evidence="1">Beta/alpha-amylase</fullName>
    </submittedName>
</protein>
<accession>A0A2V3IT57</accession>
<sequence>MSSAPPQQQWIEIFHSKPSMRFCYLLEKLPDSSFTKPSAQNQLRDASHIRDGFRVFRLPFRPIEFVLTNGTDRNWEDNNGHNYTIQQPGRYVVEHGIRRVADADANECFQTLCRPLDKFIQISFRADLWHTCYCSYQRDDLEWTKAPGELMKLLSTPSEGRHFEIVVEASRMACAFNDGGENWDSRLNKNYLIGCPGKYQVSAGVVRYISPSDPDLKRQPLADAVEQPPPASKVVKTVTAMPAVVQ</sequence>
<reference evidence="1 2" key="1">
    <citation type="journal article" date="2018" name="Mol. Biol. Evol.">
        <title>Analysis of the draft genome of the red seaweed Gracilariopsis chorda provides insights into genome size evolution in Rhodophyta.</title>
        <authorList>
            <person name="Lee J."/>
            <person name="Yang E.C."/>
            <person name="Graf L."/>
            <person name="Yang J.H."/>
            <person name="Qiu H."/>
            <person name="Zel Zion U."/>
            <person name="Chan C.X."/>
            <person name="Stephens T.G."/>
            <person name="Weber A.P.M."/>
            <person name="Boo G.H."/>
            <person name="Boo S.M."/>
            <person name="Kim K.M."/>
            <person name="Shin Y."/>
            <person name="Jung M."/>
            <person name="Lee S.J."/>
            <person name="Yim H.S."/>
            <person name="Lee J.H."/>
            <person name="Bhattacharya D."/>
            <person name="Yoon H.S."/>
        </authorList>
    </citation>
    <scope>NUCLEOTIDE SEQUENCE [LARGE SCALE GENOMIC DNA]</scope>
    <source>
        <strain evidence="1 2">SKKU-2015</strain>
        <tissue evidence="1">Whole body</tissue>
    </source>
</reference>